<dbReference type="GO" id="GO:0007368">
    <property type="term" value="P:determination of left/right symmetry"/>
    <property type="evidence" value="ECO:0007669"/>
    <property type="project" value="Ensembl"/>
</dbReference>
<evidence type="ECO:0000256" key="1">
    <source>
        <dbReference type="ARBA" id="ARBA00004138"/>
    </source>
</evidence>
<feature type="coiled-coil region" evidence="6">
    <location>
        <begin position="103"/>
        <end position="137"/>
    </location>
</feature>
<dbReference type="GO" id="GO:0021670">
    <property type="term" value="P:lateral ventricle development"/>
    <property type="evidence" value="ECO:0007669"/>
    <property type="project" value="Ensembl"/>
</dbReference>
<evidence type="ECO:0007829" key="11">
    <source>
        <dbReference type="PeptideAtlas" id="A0A8V0ZHK9"/>
    </source>
</evidence>
<evidence type="ECO:0000313" key="9">
    <source>
        <dbReference type="Ensembl" id="ENSGALP00010030789.1"/>
    </source>
</evidence>
<dbReference type="GO" id="GO:0060039">
    <property type="term" value="P:pericardium development"/>
    <property type="evidence" value="ECO:0007669"/>
    <property type="project" value="Ensembl"/>
</dbReference>
<accession>A0A8V0ZHK9</accession>
<reference evidence="9" key="1">
    <citation type="submission" date="2020-11" db="EMBL/GenBank/DDBJ databases">
        <title>Gallus gallus (Chicken) genome, bGalGal1, GRCg7b, maternal haplotype autosomes + Z &amp; W.</title>
        <authorList>
            <person name="Warren W."/>
            <person name="Formenti G."/>
            <person name="Fedrigo O."/>
            <person name="Haase B."/>
            <person name="Mountcastle J."/>
            <person name="Balacco J."/>
            <person name="Tracey A."/>
            <person name="Schneider V."/>
            <person name="Okimoto R."/>
            <person name="Cheng H."/>
            <person name="Hawken R."/>
            <person name="Howe K."/>
            <person name="Jarvis E.D."/>
        </authorList>
    </citation>
    <scope>NUCLEOTIDE SEQUENCE [LARGE SCALE GENOMIC DNA]</scope>
    <source>
        <strain evidence="9">Broiler</strain>
    </source>
</reference>
<dbReference type="GO" id="GO:0045744">
    <property type="term" value="P:negative regulation of G protein-coupled receptor signaling pathway"/>
    <property type="evidence" value="ECO:0007669"/>
    <property type="project" value="Ensembl"/>
</dbReference>
<comment type="similarity">
    <text evidence="2">Belongs to the RPGRIP1 family.</text>
</comment>
<dbReference type="GO" id="GO:0036064">
    <property type="term" value="C:ciliary basal body"/>
    <property type="evidence" value="ECO:0007669"/>
    <property type="project" value="Ensembl"/>
</dbReference>
<dbReference type="GlyGen" id="A0A8V0ZHK9">
    <property type="glycosylation" value="1 site"/>
</dbReference>
<keyword evidence="10" id="KW-1185">Reference proteome</keyword>
<evidence type="ECO:0000256" key="4">
    <source>
        <dbReference type="ARBA" id="ARBA00023069"/>
    </source>
</evidence>
<dbReference type="GO" id="GO:0005829">
    <property type="term" value="C:cytosol"/>
    <property type="evidence" value="ECO:0007669"/>
    <property type="project" value="Ensembl"/>
</dbReference>
<gene>
    <name evidence="9" type="primary">RPGRIP1L</name>
</gene>
<dbReference type="PROSITE" id="PS50004">
    <property type="entry name" value="C2"/>
    <property type="match status" value="1"/>
</dbReference>
<dbReference type="Ensembl" id="ENSGALT00010051626.1">
    <property type="protein sequence ID" value="ENSGALP00010030789.1"/>
    <property type="gene ID" value="ENSGALG00010021298.1"/>
</dbReference>
<comment type="subcellular location">
    <subcellularLocation>
        <location evidence="1">Cell projection</location>
        <location evidence="1">Cilium</location>
    </subcellularLocation>
</comment>
<dbReference type="GO" id="GO:0021772">
    <property type="term" value="P:olfactory bulb development"/>
    <property type="evidence" value="ECO:0007669"/>
    <property type="project" value="Ensembl"/>
</dbReference>
<dbReference type="GO" id="GO:0031870">
    <property type="term" value="F:thromboxane A2 receptor binding"/>
    <property type="evidence" value="ECO:0000318"/>
    <property type="project" value="GO_Central"/>
</dbReference>
<dbReference type="SUPFAM" id="SSF49562">
    <property type="entry name" value="C2 domain (Calcium/lipid-binding domain, CaLB)"/>
    <property type="match status" value="2"/>
</dbReference>
<dbReference type="OrthoDB" id="2133912at2759"/>
<keyword evidence="5" id="KW-0966">Cell projection</keyword>
<dbReference type="GO" id="GO:0005911">
    <property type="term" value="C:cell-cell junction"/>
    <property type="evidence" value="ECO:0007669"/>
    <property type="project" value="Ensembl"/>
</dbReference>
<dbReference type="InterPro" id="IPR021656">
    <property type="entry name" value="C2-C2_1"/>
</dbReference>
<dbReference type="InterPro" id="IPR000008">
    <property type="entry name" value="C2_dom"/>
</dbReference>
<dbReference type="GO" id="GO:0005886">
    <property type="term" value="C:plasma membrane"/>
    <property type="evidence" value="ECO:0007669"/>
    <property type="project" value="Ensembl"/>
</dbReference>
<dbReference type="GO" id="GO:0046548">
    <property type="term" value="P:retinal rod cell development"/>
    <property type="evidence" value="ECO:0000318"/>
    <property type="project" value="GO_Central"/>
</dbReference>
<evidence type="ECO:0000256" key="3">
    <source>
        <dbReference type="ARBA" id="ARBA00023054"/>
    </source>
</evidence>
<dbReference type="InterPro" id="IPR031139">
    <property type="entry name" value="RPGRIP1_fam"/>
</dbReference>
<feature type="compositionally biased region" description="Polar residues" evidence="7">
    <location>
        <begin position="1044"/>
        <end position="1057"/>
    </location>
</feature>
<dbReference type="Pfam" id="PF11618">
    <property type="entry name" value="C2-C2_1"/>
    <property type="match status" value="1"/>
</dbReference>
<dbReference type="GO" id="GO:0007163">
    <property type="term" value="P:establishment or maintenance of cell polarity"/>
    <property type="evidence" value="ECO:0007669"/>
    <property type="project" value="Ensembl"/>
</dbReference>
<dbReference type="GO" id="GO:0035116">
    <property type="term" value="P:embryonic hindlimb morphogenesis"/>
    <property type="evidence" value="ECO:0007669"/>
    <property type="project" value="Ensembl"/>
</dbReference>
<keyword evidence="3 6" id="KW-0175">Coiled coil</keyword>
<dbReference type="GO" id="GO:0005813">
    <property type="term" value="C:centrosome"/>
    <property type="evidence" value="ECO:0007669"/>
    <property type="project" value="Ensembl"/>
</dbReference>
<feature type="coiled-coil region" evidence="6">
    <location>
        <begin position="198"/>
        <end position="430"/>
    </location>
</feature>
<dbReference type="GO" id="GO:0016607">
    <property type="term" value="C:nuclear speck"/>
    <property type="evidence" value="ECO:0007669"/>
    <property type="project" value="Ensembl"/>
</dbReference>
<evidence type="ECO:0000259" key="8">
    <source>
        <dbReference type="PROSITE" id="PS50004"/>
    </source>
</evidence>
<dbReference type="FunFam" id="2.60.40.150:FF:000073">
    <property type="entry name" value="protein fantom isoform X1"/>
    <property type="match status" value="1"/>
</dbReference>
<dbReference type="Gene3D" id="2.60.40.150">
    <property type="entry name" value="C2 domain"/>
    <property type="match status" value="3"/>
</dbReference>
<dbReference type="GO" id="GO:0001736">
    <property type="term" value="P:establishment of planar polarity"/>
    <property type="evidence" value="ECO:0007669"/>
    <property type="project" value="Ensembl"/>
</dbReference>
<organism evidence="9 10">
    <name type="scientific">Gallus gallus</name>
    <name type="common">Chicken</name>
    <dbReference type="NCBI Taxonomy" id="9031"/>
    <lineage>
        <taxon>Eukaryota</taxon>
        <taxon>Metazoa</taxon>
        <taxon>Chordata</taxon>
        <taxon>Craniata</taxon>
        <taxon>Vertebrata</taxon>
        <taxon>Euteleostomi</taxon>
        <taxon>Archelosauria</taxon>
        <taxon>Archosauria</taxon>
        <taxon>Dinosauria</taxon>
        <taxon>Saurischia</taxon>
        <taxon>Theropoda</taxon>
        <taxon>Coelurosauria</taxon>
        <taxon>Aves</taxon>
        <taxon>Neognathae</taxon>
        <taxon>Galloanserae</taxon>
        <taxon>Galliformes</taxon>
        <taxon>Phasianidae</taxon>
        <taxon>Phasianinae</taxon>
        <taxon>Gallus</taxon>
    </lineage>
</organism>
<proteinExistence type="evidence at protein level"/>
<evidence type="ECO:0000256" key="5">
    <source>
        <dbReference type="ARBA" id="ARBA00023273"/>
    </source>
</evidence>
<feature type="domain" description="C2" evidence="8">
    <location>
        <begin position="774"/>
        <end position="895"/>
    </location>
</feature>
<feature type="region of interest" description="Disordered" evidence="7">
    <location>
        <begin position="1005"/>
        <end position="1090"/>
    </location>
</feature>
<dbReference type="GO" id="GO:0008589">
    <property type="term" value="P:regulation of smoothened signaling pathway"/>
    <property type="evidence" value="ECO:0007669"/>
    <property type="project" value="Ensembl"/>
</dbReference>
<dbReference type="PANTHER" id="PTHR14240">
    <property type="entry name" value="RETINITIS PIGMENTOSA GTPASE REGULATOR-INTERACTING PROTEIN"/>
    <property type="match status" value="1"/>
</dbReference>
<dbReference type="GO" id="GO:0035115">
    <property type="term" value="P:embryonic forelimb morphogenesis"/>
    <property type="evidence" value="ECO:0007669"/>
    <property type="project" value="Ensembl"/>
</dbReference>
<name>A0A8V0ZHK9_CHICK</name>
<dbReference type="GO" id="GO:0021549">
    <property type="term" value="P:cerebellum development"/>
    <property type="evidence" value="ECO:0007669"/>
    <property type="project" value="Ensembl"/>
</dbReference>
<evidence type="ECO:0000256" key="2">
    <source>
        <dbReference type="ARBA" id="ARBA00006042"/>
    </source>
</evidence>
<dbReference type="GO" id="GO:0001889">
    <property type="term" value="P:liver development"/>
    <property type="evidence" value="ECO:0007669"/>
    <property type="project" value="Ensembl"/>
</dbReference>
<feature type="region of interest" description="Disordered" evidence="7">
    <location>
        <begin position="951"/>
        <end position="978"/>
    </location>
</feature>
<dbReference type="CDD" id="cd00030">
    <property type="entry name" value="C2"/>
    <property type="match status" value="1"/>
</dbReference>
<keyword evidence="4" id="KW-0969">Cilium</keyword>
<dbReference type="InterPro" id="IPR035892">
    <property type="entry name" value="C2_domain_sf"/>
</dbReference>
<dbReference type="PANTHER" id="PTHR14240:SF4">
    <property type="entry name" value="PROTEIN FANTOM"/>
    <property type="match status" value="1"/>
</dbReference>
<keyword evidence="11" id="KW-1267">Proteomics identification</keyword>
<dbReference type="Proteomes" id="UP000000539">
    <property type="component" value="Chromosome 11"/>
</dbReference>
<dbReference type="Pfam" id="PF00168">
    <property type="entry name" value="C2"/>
    <property type="match status" value="1"/>
</dbReference>
<reference evidence="9" key="2">
    <citation type="submission" date="2025-08" db="UniProtKB">
        <authorList>
            <consortium name="Ensembl"/>
        </authorList>
    </citation>
    <scope>IDENTIFICATION</scope>
    <source>
        <strain evidence="9">broiler</strain>
    </source>
</reference>
<dbReference type="GO" id="GO:0043584">
    <property type="term" value="P:nose development"/>
    <property type="evidence" value="ECO:0007669"/>
    <property type="project" value="Ensembl"/>
</dbReference>
<dbReference type="GO" id="GO:0090102">
    <property type="term" value="P:cochlea development"/>
    <property type="evidence" value="ECO:0007669"/>
    <property type="project" value="Ensembl"/>
</dbReference>
<protein>
    <submittedName>
        <fullName evidence="9">RPGRIP1 like</fullName>
    </submittedName>
</protein>
<dbReference type="FunCoup" id="A0A8V0ZHK9">
    <property type="interactions" value="1152"/>
</dbReference>
<dbReference type="GeneTree" id="ENSGT00520000055620"/>
<sequence length="1273" mass="145935">MSAVGDETVGDMPVRDVGPTLPRVRGLLASARNVKARQAVSQFSRKELEDKYLQLRDENISLKQHANKQEETIKRMATRLIQLVHDKKRNEQVGGGPKRLGRTVKMEGMVEHLQERVRDLEKQNEILRSKLISNKQQIHMPSHRPIQYKFAQPRNSNGLKKASDAAGTPEPTKKGMRLQNLEVRSPPLVLRRCGPNLLEDARAKIRNLETVIDSQRGRIQELEHLSELLGSQLRNKEKEIEESALHLKEQEAARQRDKRSNIRDNVEMIKVRKQLAEKSSALAAMESKFLQLQENQRNFKTNHDVLIAKSEELNVQLKEERSKCLHLEKELQSVAISKRRTEELEERVNDLEREKELLKENCDKLSSSVFSMTREQEWKLKEEQLKLQIAELETAIQSSLADKDEILGKLKVERDKKEKLMEENKDLQSCYLENKQQLDELKDYMKYLTKRCDVDVAELSEALLLIKVRKEQKKNGDLICLEKDDDDIQKVSERSMRKLQLAHAETVQELEKTRSMLIVQHKINKGYQTEIEAVTQKMESLQKDYELKIGKYVDLLDMKAARIKKLEAQLRDVAYGSKRYKFRPEILPANPVNIFDETLHFERREGLFEIHISKVIFSSEAVHAFGDHEPATFCTYAFYDFELQATPVLHGHTLSYDFTSQYLAQIDDSFLHYIQSNSVTLEVHHAYGTDYETVATCQLALHEVLEQNGRIYSTAVLVGINGNIQDFGTVEYWVRLQAPMDQSIGLYKEKSKAQEYITPNFREHESPFQQQILRTAEVSASTSDGDLNELHVTIKCCNRLQSQKKHLQPNSYVVYKFFDFAHHDTRIIPSSSNPQIDDHMCFQVPMTADLDQYLKWESLTFYVFDDSEMGEDGFLGKANVPLIPLACNRSISGTFEVTDSERRVTGAIRVELKWKFAYLSPSGAAVAADLENNIQNEKSMAPKLLSEQEMQPPAFSPSFTSSVTVPIPKPRRHAPQTDKEVSLLNASSVQMRGAVESDMELKNKIETSTGPNALEVKQERPADVKVKETAKGIQQEKEDRSCLSEEQLTGQSSVTSGKETEITEEQEPEAGQDNRHRNDSIESETDSDDCIVTSPISKNIIQATEKIRIEIISLGLTESRIVEDNTIQQLFVECRLYNFIAEETPVSLPKPPCGQRVHYNYSNVIHVDKANNRARREYLKSILQKPSLRTDRLLFTVVSDPPEDEQDLECEDIGFAYVSLREIFEKKRDVIEQDIFVFDSQDDSAVIGKLRVTVEALHALCSVYEECEDDYEA</sequence>
<evidence type="ECO:0000256" key="7">
    <source>
        <dbReference type="SAM" id="MobiDB-lite"/>
    </source>
</evidence>
<dbReference type="InterPro" id="IPR041091">
    <property type="entry name" value="RPGRIP1_C"/>
</dbReference>
<dbReference type="GO" id="GO:0001822">
    <property type="term" value="P:kidney development"/>
    <property type="evidence" value="ECO:0007669"/>
    <property type="project" value="Ensembl"/>
</dbReference>
<dbReference type="AlphaFoldDB" id="A0A8V0ZHK9"/>
<reference evidence="9" key="3">
    <citation type="submission" date="2025-09" db="UniProtKB">
        <authorList>
            <consortium name="Ensembl"/>
        </authorList>
    </citation>
    <scope>IDENTIFICATION</scope>
    <source>
        <strain evidence="9">broiler</strain>
    </source>
</reference>
<dbReference type="GO" id="GO:0005930">
    <property type="term" value="C:axoneme"/>
    <property type="evidence" value="ECO:0007669"/>
    <property type="project" value="Ensembl"/>
</dbReference>
<dbReference type="GO" id="GO:1905515">
    <property type="term" value="P:non-motile cilium assembly"/>
    <property type="evidence" value="ECO:0000318"/>
    <property type="project" value="GO_Central"/>
</dbReference>
<dbReference type="GO" id="GO:0021532">
    <property type="term" value="P:neural tube patterning"/>
    <property type="evidence" value="ECO:0007669"/>
    <property type="project" value="Ensembl"/>
</dbReference>
<dbReference type="Pfam" id="PF18111">
    <property type="entry name" value="RPGR1_C"/>
    <property type="match status" value="1"/>
</dbReference>
<feature type="compositionally biased region" description="Basic and acidic residues" evidence="7">
    <location>
        <begin position="1016"/>
        <end position="1043"/>
    </location>
</feature>
<dbReference type="GO" id="GO:0032391">
    <property type="term" value="C:photoreceptor connecting cilium"/>
    <property type="evidence" value="ECO:0000318"/>
    <property type="project" value="GO_Central"/>
</dbReference>
<evidence type="ECO:0000313" key="10">
    <source>
        <dbReference type="Proteomes" id="UP000000539"/>
    </source>
</evidence>
<evidence type="ECO:0000256" key="6">
    <source>
        <dbReference type="SAM" id="Coils"/>
    </source>
</evidence>
<dbReference type="SMART" id="SM00239">
    <property type="entry name" value="C2"/>
    <property type="match status" value="1"/>
</dbReference>